<feature type="region of interest" description="Disordered" evidence="1">
    <location>
        <begin position="228"/>
        <end position="249"/>
    </location>
</feature>
<organism evidence="3 4">
    <name type="scientific">Dyella acidiphila</name>
    <dbReference type="NCBI Taxonomy" id="2775866"/>
    <lineage>
        <taxon>Bacteria</taxon>
        <taxon>Pseudomonadati</taxon>
        <taxon>Pseudomonadota</taxon>
        <taxon>Gammaproteobacteria</taxon>
        <taxon>Lysobacterales</taxon>
        <taxon>Rhodanobacteraceae</taxon>
        <taxon>Dyella</taxon>
    </lineage>
</organism>
<accession>A0ABR9GBY3</accession>
<dbReference type="EMBL" id="JACZZA010000008">
    <property type="protein sequence ID" value="MBE1161562.1"/>
    <property type="molecule type" value="Genomic_DNA"/>
</dbReference>
<dbReference type="InterPro" id="IPR009839">
    <property type="entry name" value="SseB_N"/>
</dbReference>
<evidence type="ECO:0000259" key="2">
    <source>
        <dbReference type="Pfam" id="PF07179"/>
    </source>
</evidence>
<dbReference type="Proteomes" id="UP000651010">
    <property type="component" value="Unassembled WGS sequence"/>
</dbReference>
<evidence type="ECO:0000313" key="3">
    <source>
        <dbReference type="EMBL" id="MBE1161562.1"/>
    </source>
</evidence>
<evidence type="ECO:0000256" key="1">
    <source>
        <dbReference type="SAM" id="MobiDB-lite"/>
    </source>
</evidence>
<comment type="caution">
    <text evidence="3">The sequence shown here is derived from an EMBL/GenBank/DDBJ whole genome shotgun (WGS) entry which is preliminary data.</text>
</comment>
<evidence type="ECO:0000313" key="4">
    <source>
        <dbReference type="Proteomes" id="UP000651010"/>
    </source>
</evidence>
<gene>
    <name evidence="3" type="ORF">IGX34_14355</name>
</gene>
<keyword evidence="4" id="KW-1185">Reference proteome</keyword>
<sequence length="249" mass="27950">MAHAEDDRLEILWRQANHGDQEETDFLYRLSSQRVAIILRQPPGPGEAAPERNLVQWRRETDGVAFVPIFTRATHLPFALPAPAKLTDVLVRVLLAAGGDQTYIVNPLSDAPFELQAAQRTMLRRFIAESHHDAEWPSQSAPWIFQLPDDALYPVAVKLVEWFNTTGRVDQAFLYELTRGKRLRTEIVLGLNEPADRALADTLKAIAVKAGADATSIIVRFLPDEPSHREGLKQAGLPPFYQRPVPPRP</sequence>
<dbReference type="Pfam" id="PF07179">
    <property type="entry name" value="SseB"/>
    <property type="match status" value="1"/>
</dbReference>
<name>A0ABR9GBY3_9GAMM</name>
<reference evidence="3 4" key="1">
    <citation type="submission" date="2020-09" db="EMBL/GenBank/DDBJ databases">
        <title>Dyella sp. 7MK23 isolated from forest soil.</title>
        <authorList>
            <person name="Fu J."/>
        </authorList>
    </citation>
    <scope>NUCLEOTIDE SEQUENCE [LARGE SCALE GENOMIC DNA]</scope>
    <source>
        <strain evidence="3 4">7MK23</strain>
    </source>
</reference>
<feature type="domain" description="SseB protein N-terminal" evidence="2">
    <location>
        <begin position="15"/>
        <end position="117"/>
    </location>
</feature>
<protein>
    <recommendedName>
        <fullName evidence="2">SseB protein N-terminal domain-containing protein</fullName>
    </recommendedName>
</protein>
<dbReference type="RefSeq" id="WP_192556403.1">
    <property type="nucleotide sequence ID" value="NZ_JACZZA010000008.1"/>
</dbReference>
<proteinExistence type="predicted"/>